<dbReference type="EMBL" id="CM004397">
    <property type="protein sequence ID" value="OAY37912.1"/>
    <property type="molecule type" value="Genomic_DNA"/>
</dbReference>
<evidence type="ECO:0000313" key="2">
    <source>
        <dbReference type="EMBL" id="OAY37912.1"/>
    </source>
</evidence>
<sequence length="79" mass="8682">MELSPPKSTPHHRRRNSQSLPPRRGQIKEKIFKGFIKYLASLGKRRRHDNGGGAGFTTSCSSTPAVISSGYNSDVPPEC</sequence>
<reference evidence="2" key="1">
    <citation type="submission" date="2016-02" db="EMBL/GenBank/DDBJ databases">
        <title>WGS assembly of Manihot esculenta.</title>
        <authorList>
            <person name="Bredeson J.V."/>
            <person name="Prochnik S.E."/>
            <person name="Lyons J.B."/>
            <person name="Schmutz J."/>
            <person name="Grimwood J."/>
            <person name="Vrebalov J."/>
            <person name="Bart R.S."/>
            <person name="Amuge T."/>
            <person name="Ferguson M.E."/>
            <person name="Green R."/>
            <person name="Putnam N."/>
            <person name="Stites J."/>
            <person name="Rounsley S."/>
            <person name="Rokhsar D.S."/>
        </authorList>
    </citation>
    <scope>NUCLEOTIDE SEQUENCE [LARGE SCALE GENOMIC DNA]</scope>
    <source>
        <tissue evidence="2">Leaf</tissue>
    </source>
</reference>
<dbReference type="PANTHER" id="PTHR37721:SF1">
    <property type="entry name" value="OS05G0464200 PROTEIN"/>
    <property type="match status" value="1"/>
</dbReference>
<dbReference type="AlphaFoldDB" id="A0A2C9V2E4"/>
<dbReference type="PANTHER" id="PTHR37721">
    <property type="entry name" value="OS05G0464200 PROTEIN"/>
    <property type="match status" value="1"/>
</dbReference>
<organism evidence="2">
    <name type="scientific">Manihot esculenta</name>
    <name type="common">Cassava</name>
    <name type="synonym">Jatropha manihot</name>
    <dbReference type="NCBI Taxonomy" id="3983"/>
    <lineage>
        <taxon>Eukaryota</taxon>
        <taxon>Viridiplantae</taxon>
        <taxon>Streptophyta</taxon>
        <taxon>Embryophyta</taxon>
        <taxon>Tracheophyta</taxon>
        <taxon>Spermatophyta</taxon>
        <taxon>Magnoliopsida</taxon>
        <taxon>eudicotyledons</taxon>
        <taxon>Gunneridae</taxon>
        <taxon>Pentapetalae</taxon>
        <taxon>rosids</taxon>
        <taxon>fabids</taxon>
        <taxon>Malpighiales</taxon>
        <taxon>Euphorbiaceae</taxon>
        <taxon>Crotonoideae</taxon>
        <taxon>Manihoteae</taxon>
        <taxon>Manihot</taxon>
    </lineage>
</organism>
<proteinExistence type="predicted"/>
<protein>
    <submittedName>
        <fullName evidence="2">Uncharacterized protein</fullName>
    </submittedName>
</protein>
<name>A0A2C9V2E4_MANES</name>
<gene>
    <name evidence="2" type="ORF">MANES_11G138800</name>
</gene>
<accession>A0A2C9V2E4</accession>
<feature type="region of interest" description="Disordered" evidence="1">
    <location>
        <begin position="1"/>
        <end position="27"/>
    </location>
</feature>
<dbReference type="OMA" id="SDVPPEC"/>
<evidence type="ECO:0000256" key="1">
    <source>
        <dbReference type="SAM" id="MobiDB-lite"/>
    </source>
</evidence>